<evidence type="ECO:0000313" key="2">
    <source>
        <dbReference type="Proteomes" id="UP000053237"/>
    </source>
</evidence>
<evidence type="ECO:0000313" key="1">
    <source>
        <dbReference type="EMBL" id="CCI48982.1"/>
    </source>
</evidence>
<organism evidence="1 2">
    <name type="scientific">Albugo candida</name>
    <dbReference type="NCBI Taxonomy" id="65357"/>
    <lineage>
        <taxon>Eukaryota</taxon>
        <taxon>Sar</taxon>
        <taxon>Stramenopiles</taxon>
        <taxon>Oomycota</taxon>
        <taxon>Peronosporomycetes</taxon>
        <taxon>Albuginales</taxon>
        <taxon>Albuginaceae</taxon>
        <taxon>Albugo</taxon>
    </lineage>
</organism>
<keyword evidence="2" id="KW-1185">Reference proteome</keyword>
<dbReference type="EMBL" id="CAIX01000260">
    <property type="protein sequence ID" value="CCI48982.1"/>
    <property type="molecule type" value="Genomic_DNA"/>
</dbReference>
<reference evidence="1 2" key="1">
    <citation type="submission" date="2012-05" db="EMBL/GenBank/DDBJ databases">
        <title>Recombination and specialization in a pathogen metapopulation.</title>
        <authorList>
            <person name="Gardiner A."/>
            <person name="Kemen E."/>
            <person name="Schultz-Larsen T."/>
            <person name="MacLean D."/>
            <person name="Van Oosterhout C."/>
            <person name="Jones J.D.G."/>
        </authorList>
    </citation>
    <scope>NUCLEOTIDE SEQUENCE [LARGE SCALE GENOMIC DNA]</scope>
    <source>
        <strain evidence="1 2">Ac Nc2</strain>
    </source>
</reference>
<accession>A0A024GR27</accession>
<protein>
    <submittedName>
        <fullName evidence="1">Uncharacterized protein</fullName>
    </submittedName>
</protein>
<dbReference type="Proteomes" id="UP000053237">
    <property type="component" value="Unassembled WGS sequence"/>
</dbReference>
<name>A0A024GR27_9STRA</name>
<sequence length="100" mass="11936">MTAHIYLKLYCQLNVKKCYFRSFTLQSIETHNIRFVLLSSGRKRYLLIECSTQFPVYIQSLRLDKSDSIKQRCKLIDCERKIVGMSELNFECFLQFPKQV</sequence>
<gene>
    <name evidence="1" type="ORF">BN9_101920</name>
</gene>
<dbReference type="InParanoid" id="A0A024GR27"/>
<comment type="caution">
    <text evidence="1">The sequence shown here is derived from an EMBL/GenBank/DDBJ whole genome shotgun (WGS) entry which is preliminary data.</text>
</comment>
<proteinExistence type="predicted"/>
<dbReference type="AlphaFoldDB" id="A0A024GR27"/>